<evidence type="ECO:0000256" key="3">
    <source>
        <dbReference type="ARBA" id="ARBA00022989"/>
    </source>
</evidence>
<dbReference type="EMBL" id="LKMD01000099">
    <property type="protein sequence ID" value="PIB02998.1"/>
    <property type="molecule type" value="Genomic_DNA"/>
</dbReference>
<evidence type="ECO:0000313" key="12">
    <source>
        <dbReference type="Proteomes" id="UP001302367"/>
    </source>
</evidence>
<proteinExistence type="inferred from homology"/>
<dbReference type="InterPro" id="IPR049326">
    <property type="entry name" value="Rhodopsin_dom_fungi"/>
</dbReference>
<dbReference type="PANTHER" id="PTHR33048">
    <property type="entry name" value="PTH11-LIKE INTEGRAL MEMBRANE PROTEIN (AFU_ORTHOLOGUE AFUA_5G11245)"/>
    <property type="match status" value="1"/>
</dbReference>
<feature type="transmembrane region" description="Helical" evidence="7">
    <location>
        <begin position="226"/>
        <end position="248"/>
    </location>
</feature>
<dbReference type="Proteomes" id="UP000230605">
    <property type="component" value="Chromosome 10"/>
</dbReference>
<accession>A0A2G5IDR7</accession>
<feature type="transmembrane region" description="Helical" evidence="7">
    <location>
        <begin position="112"/>
        <end position="132"/>
    </location>
</feature>
<evidence type="ECO:0000256" key="4">
    <source>
        <dbReference type="ARBA" id="ARBA00023136"/>
    </source>
</evidence>
<feature type="compositionally biased region" description="Polar residues" evidence="6">
    <location>
        <begin position="369"/>
        <end position="383"/>
    </location>
</feature>
<keyword evidence="12" id="KW-1185">Reference proteome</keyword>
<comment type="subcellular location">
    <subcellularLocation>
        <location evidence="1">Membrane</location>
        <topology evidence="1">Multi-pass membrane protein</topology>
    </subcellularLocation>
</comment>
<dbReference type="Proteomes" id="UP001302367">
    <property type="component" value="Chromosome 5"/>
</dbReference>
<feature type="transmembrane region" description="Helical" evidence="7">
    <location>
        <begin position="32"/>
        <end position="58"/>
    </location>
</feature>
<reference evidence="10 12" key="2">
    <citation type="submission" date="2023-09" db="EMBL/GenBank/DDBJ databases">
        <title>Complete-Gapless Cercospora beticola genome.</title>
        <authorList>
            <person name="Wyatt N.A."/>
            <person name="Spanner R.E."/>
            <person name="Bolton M.D."/>
        </authorList>
    </citation>
    <scope>NUCLEOTIDE SEQUENCE [LARGE SCALE GENOMIC DNA]</scope>
    <source>
        <strain evidence="10">Cb09-40</strain>
    </source>
</reference>
<feature type="transmembrane region" description="Helical" evidence="7">
    <location>
        <begin position="144"/>
        <end position="169"/>
    </location>
</feature>
<protein>
    <recommendedName>
        <fullName evidence="8">Rhodopsin domain-containing protein</fullName>
    </recommendedName>
</protein>
<feature type="domain" description="Rhodopsin" evidence="8">
    <location>
        <begin position="52"/>
        <end position="290"/>
    </location>
</feature>
<evidence type="ECO:0000256" key="7">
    <source>
        <dbReference type="SAM" id="Phobius"/>
    </source>
</evidence>
<dbReference type="PANTHER" id="PTHR33048:SF123">
    <property type="entry name" value="INTEGRAL MEMBRANE PROTEIN"/>
    <property type="match status" value="1"/>
</dbReference>
<reference evidence="9 11" key="1">
    <citation type="submission" date="2015-10" db="EMBL/GenBank/DDBJ databases">
        <title>The cercosporin biosynthetic gene cluster was horizontally transferred to several fungal lineages and shown to be expanded in Cercospora beticola based on microsynteny with recipient genomes.</title>
        <authorList>
            <person name="De Jonge R."/>
            <person name="Ebert M.K."/>
            <person name="Suttle J.C."/>
            <person name="Jurick Ii W.M."/>
            <person name="Secor G.A."/>
            <person name="Thomma B.P."/>
            <person name="Van De Peer Y."/>
            <person name="Bolton M.D."/>
        </authorList>
    </citation>
    <scope>NUCLEOTIDE SEQUENCE [LARGE SCALE GENOMIC DNA]</scope>
    <source>
        <strain evidence="9 11">09-40</strain>
    </source>
</reference>
<evidence type="ECO:0000256" key="1">
    <source>
        <dbReference type="ARBA" id="ARBA00004141"/>
    </source>
</evidence>
<dbReference type="GO" id="GO:0016020">
    <property type="term" value="C:membrane"/>
    <property type="evidence" value="ECO:0007669"/>
    <property type="project" value="UniProtKB-SubCell"/>
</dbReference>
<sequence length="392" mass="43597">MSISNPAPVKANPSPGEVAQSSTGFVEHDQVITLYAVTGVFLTLAVIAVACRAAVLVLKRSRGGWDDWTTIFCLAPTAALAAVTSVQANSIYKGPKPDQAPFAWLQRILIETWVIQILTITSLYVFKLSICIRYLRIANDLYDWFWRLTMAMIALLSAHYISSFVTWGVQCVPARRYWDPSVPGSCIKQSSWILSVNGVNLATDVMVLVLPIYPVAKLRLPPKQRLAILAIFTVGGLSTIAGCLRFYHLYRFDRMIGSLGANTLDIEIWCFIEITLGMFCACMPAFRTLYTFCRYGRQKPWTPEKTTSQGKTSESSARNRFNFLSKNKLAPKILRSIQASGFDVEPDIERVYQQNLDGIETTRGGRQASIGTSLTATETGSTSNKKRPYESD</sequence>
<evidence type="ECO:0000313" key="10">
    <source>
        <dbReference type="EMBL" id="WPB03999.1"/>
    </source>
</evidence>
<evidence type="ECO:0000256" key="6">
    <source>
        <dbReference type="SAM" id="MobiDB-lite"/>
    </source>
</evidence>
<keyword evidence="3 7" id="KW-1133">Transmembrane helix</keyword>
<feature type="region of interest" description="Disordered" evidence="6">
    <location>
        <begin position="359"/>
        <end position="392"/>
    </location>
</feature>
<evidence type="ECO:0000256" key="2">
    <source>
        <dbReference type="ARBA" id="ARBA00022692"/>
    </source>
</evidence>
<keyword evidence="4 7" id="KW-0472">Membrane</keyword>
<gene>
    <name evidence="9" type="ORF">CB0940_11649</name>
    <name evidence="10" type="ORF">RHO25_008643</name>
</gene>
<name>A0A2G5IDR7_CERBT</name>
<keyword evidence="2 7" id="KW-0812">Transmembrane</keyword>
<feature type="transmembrane region" description="Helical" evidence="7">
    <location>
        <begin position="189"/>
        <end position="214"/>
    </location>
</feature>
<organism evidence="9 11">
    <name type="scientific">Cercospora beticola</name>
    <name type="common">Sugarbeet leaf spot fungus</name>
    <dbReference type="NCBI Taxonomy" id="122368"/>
    <lineage>
        <taxon>Eukaryota</taxon>
        <taxon>Fungi</taxon>
        <taxon>Dikarya</taxon>
        <taxon>Ascomycota</taxon>
        <taxon>Pezizomycotina</taxon>
        <taxon>Dothideomycetes</taxon>
        <taxon>Dothideomycetidae</taxon>
        <taxon>Mycosphaerellales</taxon>
        <taxon>Mycosphaerellaceae</taxon>
        <taxon>Cercospora</taxon>
    </lineage>
</organism>
<dbReference type="InterPro" id="IPR052337">
    <property type="entry name" value="SAT4-like"/>
</dbReference>
<dbReference type="OrthoDB" id="5329176at2759"/>
<dbReference type="EMBL" id="CP134188">
    <property type="protein sequence ID" value="WPB03999.1"/>
    <property type="molecule type" value="Genomic_DNA"/>
</dbReference>
<dbReference type="Pfam" id="PF20684">
    <property type="entry name" value="Fung_rhodopsin"/>
    <property type="match status" value="1"/>
</dbReference>
<comment type="similarity">
    <text evidence="5">Belongs to the SAT4 family.</text>
</comment>
<evidence type="ECO:0000256" key="5">
    <source>
        <dbReference type="ARBA" id="ARBA00038359"/>
    </source>
</evidence>
<dbReference type="AlphaFoldDB" id="A0A2G5IDR7"/>
<evidence type="ECO:0000313" key="11">
    <source>
        <dbReference type="Proteomes" id="UP000230605"/>
    </source>
</evidence>
<evidence type="ECO:0000313" key="9">
    <source>
        <dbReference type="EMBL" id="PIB02998.1"/>
    </source>
</evidence>
<evidence type="ECO:0000259" key="8">
    <source>
        <dbReference type="Pfam" id="PF20684"/>
    </source>
</evidence>
<feature type="transmembrane region" description="Helical" evidence="7">
    <location>
        <begin position="70"/>
        <end position="92"/>
    </location>
</feature>
<feature type="transmembrane region" description="Helical" evidence="7">
    <location>
        <begin position="268"/>
        <end position="290"/>
    </location>
</feature>